<name>A0A917TPL9_9BACI</name>
<sequence length="107" mass="12654">MWYRQNRVGYICGSYARHGNIACTNHAISEKELAQVILNDIDWMYNKISDKKFLSDVKALEKKRVHLNQKELNLIDDEINSIKVKKRRYIEINGFTCEVQNHKTQVK</sequence>
<evidence type="ECO:0000313" key="3">
    <source>
        <dbReference type="Proteomes" id="UP000618460"/>
    </source>
</evidence>
<accession>A0A917TPL9</accession>
<organism evidence="2 3">
    <name type="scientific">Paraliobacillus quinghaiensis</name>
    <dbReference type="NCBI Taxonomy" id="470815"/>
    <lineage>
        <taxon>Bacteria</taxon>
        <taxon>Bacillati</taxon>
        <taxon>Bacillota</taxon>
        <taxon>Bacilli</taxon>
        <taxon>Bacillales</taxon>
        <taxon>Bacillaceae</taxon>
        <taxon>Paraliobacillus</taxon>
    </lineage>
</organism>
<proteinExistence type="predicted"/>
<comment type="caution">
    <text evidence="2">The sequence shown here is derived from an EMBL/GenBank/DDBJ whole genome shotgun (WGS) entry which is preliminary data.</text>
</comment>
<gene>
    <name evidence="2" type="ORF">GCM10011351_13730</name>
</gene>
<reference evidence="2" key="1">
    <citation type="journal article" date="2014" name="Int. J. Syst. Evol. Microbiol.">
        <title>Complete genome sequence of Corynebacterium casei LMG S-19264T (=DSM 44701T), isolated from a smear-ripened cheese.</title>
        <authorList>
            <consortium name="US DOE Joint Genome Institute (JGI-PGF)"/>
            <person name="Walter F."/>
            <person name="Albersmeier A."/>
            <person name="Kalinowski J."/>
            <person name="Ruckert C."/>
        </authorList>
    </citation>
    <scope>NUCLEOTIDE SEQUENCE</scope>
    <source>
        <strain evidence="2">CGMCC 1.6333</strain>
    </source>
</reference>
<keyword evidence="3" id="KW-1185">Reference proteome</keyword>
<protein>
    <recommendedName>
        <fullName evidence="1">Recombinase zinc beta ribbon domain-containing protein</fullName>
    </recommendedName>
</protein>
<evidence type="ECO:0000313" key="2">
    <source>
        <dbReference type="EMBL" id="GGM28960.1"/>
    </source>
</evidence>
<dbReference type="Pfam" id="PF13408">
    <property type="entry name" value="Zn_ribbon_recom"/>
    <property type="match status" value="1"/>
</dbReference>
<reference evidence="2" key="2">
    <citation type="submission" date="2020-09" db="EMBL/GenBank/DDBJ databases">
        <authorList>
            <person name="Sun Q."/>
            <person name="Zhou Y."/>
        </authorList>
    </citation>
    <scope>NUCLEOTIDE SEQUENCE</scope>
    <source>
        <strain evidence="2">CGMCC 1.6333</strain>
    </source>
</reference>
<dbReference type="EMBL" id="BMLG01000005">
    <property type="protein sequence ID" value="GGM28960.1"/>
    <property type="molecule type" value="Genomic_DNA"/>
</dbReference>
<dbReference type="AlphaFoldDB" id="A0A917TPL9"/>
<feature type="domain" description="Recombinase zinc beta ribbon" evidence="1">
    <location>
        <begin position="5"/>
        <end position="41"/>
    </location>
</feature>
<evidence type="ECO:0000259" key="1">
    <source>
        <dbReference type="Pfam" id="PF13408"/>
    </source>
</evidence>
<dbReference type="Proteomes" id="UP000618460">
    <property type="component" value="Unassembled WGS sequence"/>
</dbReference>
<dbReference type="InterPro" id="IPR025827">
    <property type="entry name" value="Zn_ribbon_recom_dom"/>
</dbReference>